<dbReference type="PROSITE" id="PS00138">
    <property type="entry name" value="SUBTILASE_SER"/>
    <property type="match status" value="1"/>
</dbReference>
<keyword evidence="2 6" id="KW-0645">Protease</keyword>
<dbReference type="InterPro" id="IPR050131">
    <property type="entry name" value="Peptidase_S8_subtilisin-like"/>
</dbReference>
<dbReference type="Gene3D" id="3.40.50.200">
    <property type="entry name" value="Peptidase S8/S53 domain"/>
    <property type="match status" value="1"/>
</dbReference>
<evidence type="ECO:0000256" key="7">
    <source>
        <dbReference type="RuleBase" id="RU003355"/>
    </source>
</evidence>
<evidence type="ECO:0000256" key="8">
    <source>
        <dbReference type="SAM" id="SignalP"/>
    </source>
</evidence>
<dbReference type="AlphaFoldDB" id="A0A9P8Y2W7"/>
<dbReference type="PROSITE" id="PS00137">
    <property type="entry name" value="SUBTILASE_HIS"/>
    <property type="match status" value="1"/>
</dbReference>
<dbReference type="InterPro" id="IPR036852">
    <property type="entry name" value="Peptidase_S8/S53_dom_sf"/>
</dbReference>
<dbReference type="GO" id="GO:0005576">
    <property type="term" value="C:extracellular region"/>
    <property type="evidence" value="ECO:0007669"/>
    <property type="project" value="UniProtKB-ARBA"/>
</dbReference>
<feature type="domain" description="Inhibitor I9" evidence="10">
    <location>
        <begin position="39"/>
        <end position="116"/>
    </location>
</feature>
<evidence type="ECO:0000313" key="12">
    <source>
        <dbReference type="Proteomes" id="UP000756346"/>
    </source>
</evidence>
<dbReference type="InterPro" id="IPR034193">
    <property type="entry name" value="PCSK9_ProteinaseK-like"/>
</dbReference>
<keyword evidence="12" id="KW-1185">Reference proteome</keyword>
<dbReference type="InterPro" id="IPR023828">
    <property type="entry name" value="Peptidase_S8_Ser-AS"/>
</dbReference>
<evidence type="ECO:0000256" key="3">
    <source>
        <dbReference type="ARBA" id="ARBA00022729"/>
    </source>
</evidence>
<reference evidence="11" key="1">
    <citation type="journal article" date="2021" name="Nat. Commun.">
        <title>Genetic determinants of endophytism in the Arabidopsis root mycobiome.</title>
        <authorList>
            <person name="Mesny F."/>
            <person name="Miyauchi S."/>
            <person name="Thiergart T."/>
            <person name="Pickel B."/>
            <person name="Atanasova L."/>
            <person name="Karlsson M."/>
            <person name="Huettel B."/>
            <person name="Barry K.W."/>
            <person name="Haridas S."/>
            <person name="Chen C."/>
            <person name="Bauer D."/>
            <person name="Andreopoulos W."/>
            <person name="Pangilinan J."/>
            <person name="LaButti K."/>
            <person name="Riley R."/>
            <person name="Lipzen A."/>
            <person name="Clum A."/>
            <person name="Drula E."/>
            <person name="Henrissat B."/>
            <person name="Kohler A."/>
            <person name="Grigoriev I.V."/>
            <person name="Martin F.M."/>
            <person name="Hacquard S."/>
        </authorList>
    </citation>
    <scope>NUCLEOTIDE SEQUENCE</scope>
    <source>
        <strain evidence="11">MPI-CAGE-CH-0230</strain>
    </source>
</reference>
<evidence type="ECO:0000256" key="6">
    <source>
        <dbReference type="PROSITE-ProRule" id="PRU01240"/>
    </source>
</evidence>
<feature type="active site" description="Charge relay system" evidence="6">
    <location>
        <position position="347"/>
    </location>
</feature>
<accession>A0A9P8Y2W7</accession>
<dbReference type="PROSITE" id="PS00136">
    <property type="entry name" value="SUBTILASE_ASP"/>
    <property type="match status" value="1"/>
</dbReference>
<dbReference type="RefSeq" id="XP_046009766.1">
    <property type="nucleotide sequence ID" value="XM_046154898.1"/>
</dbReference>
<dbReference type="InterPro" id="IPR010259">
    <property type="entry name" value="S8pro/Inhibitor_I9"/>
</dbReference>
<dbReference type="PROSITE" id="PS51892">
    <property type="entry name" value="SUBTILASE"/>
    <property type="match status" value="1"/>
</dbReference>
<organism evidence="11 12">
    <name type="scientific">Microdochium trichocladiopsis</name>
    <dbReference type="NCBI Taxonomy" id="1682393"/>
    <lineage>
        <taxon>Eukaryota</taxon>
        <taxon>Fungi</taxon>
        <taxon>Dikarya</taxon>
        <taxon>Ascomycota</taxon>
        <taxon>Pezizomycotina</taxon>
        <taxon>Sordariomycetes</taxon>
        <taxon>Xylariomycetidae</taxon>
        <taxon>Xylariales</taxon>
        <taxon>Microdochiaceae</taxon>
        <taxon>Microdochium</taxon>
    </lineage>
</organism>
<evidence type="ECO:0000256" key="2">
    <source>
        <dbReference type="ARBA" id="ARBA00022670"/>
    </source>
</evidence>
<dbReference type="Gene3D" id="3.30.70.80">
    <property type="entry name" value="Peptidase S8 propeptide/proteinase inhibitor I9"/>
    <property type="match status" value="1"/>
</dbReference>
<dbReference type="GO" id="GO:0004252">
    <property type="term" value="F:serine-type endopeptidase activity"/>
    <property type="evidence" value="ECO:0007669"/>
    <property type="project" value="UniProtKB-UniRule"/>
</dbReference>
<evidence type="ECO:0000256" key="4">
    <source>
        <dbReference type="ARBA" id="ARBA00022801"/>
    </source>
</evidence>
<dbReference type="FunFam" id="3.40.50.200:FF:000007">
    <property type="entry name" value="Subtilisin-like serine protease"/>
    <property type="match status" value="1"/>
</dbReference>
<keyword evidence="3 8" id="KW-0732">Signal</keyword>
<keyword evidence="5 6" id="KW-0720">Serine protease</keyword>
<dbReference type="CDD" id="cd04077">
    <property type="entry name" value="Peptidases_S8_PCSK9_ProteinaseK_like"/>
    <property type="match status" value="1"/>
</dbReference>
<dbReference type="PANTHER" id="PTHR43806">
    <property type="entry name" value="PEPTIDASE S8"/>
    <property type="match status" value="1"/>
</dbReference>
<comment type="caution">
    <text evidence="11">The sequence shown here is derived from an EMBL/GenBank/DDBJ whole genome shotgun (WGS) entry which is preliminary data.</text>
</comment>
<keyword evidence="4 6" id="KW-0378">Hydrolase</keyword>
<evidence type="ECO:0000313" key="11">
    <source>
        <dbReference type="EMBL" id="KAH7026549.1"/>
    </source>
</evidence>
<dbReference type="PANTHER" id="PTHR43806:SF58">
    <property type="entry name" value="ALKALINE PROTEASE 1-RELATED"/>
    <property type="match status" value="1"/>
</dbReference>
<proteinExistence type="inferred from homology"/>
<dbReference type="SUPFAM" id="SSF54897">
    <property type="entry name" value="Protease propeptides/inhibitors"/>
    <property type="match status" value="1"/>
</dbReference>
<dbReference type="Pfam" id="PF00082">
    <property type="entry name" value="Peptidase_S8"/>
    <property type="match status" value="1"/>
</dbReference>
<evidence type="ECO:0000259" key="9">
    <source>
        <dbReference type="Pfam" id="PF00082"/>
    </source>
</evidence>
<comment type="similarity">
    <text evidence="1 6 7">Belongs to the peptidase S8 family.</text>
</comment>
<dbReference type="InterPro" id="IPR023827">
    <property type="entry name" value="Peptidase_S8_Asp-AS"/>
</dbReference>
<dbReference type="InterPro" id="IPR037045">
    <property type="entry name" value="S8pro/Inhibitor_I9_sf"/>
</dbReference>
<feature type="active site" description="Charge relay system" evidence="6">
    <location>
        <position position="158"/>
    </location>
</feature>
<dbReference type="OrthoDB" id="206201at2759"/>
<feature type="active site" description="Charge relay system" evidence="6">
    <location>
        <position position="191"/>
    </location>
</feature>
<feature type="domain" description="Peptidase S8/S53" evidence="9">
    <location>
        <begin position="156"/>
        <end position="366"/>
    </location>
</feature>
<evidence type="ECO:0000259" key="10">
    <source>
        <dbReference type="Pfam" id="PF05922"/>
    </source>
</evidence>
<feature type="signal peptide" evidence="8">
    <location>
        <begin position="1"/>
        <end position="20"/>
    </location>
</feature>
<dbReference type="GeneID" id="70184444"/>
<protein>
    <submittedName>
        <fullName evidence="11">Subtilisin-like protease</fullName>
    </submittedName>
</protein>
<feature type="chain" id="PRO_5040464192" evidence="8">
    <location>
        <begin position="21"/>
        <end position="402"/>
    </location>
</feature>
<dbReference type="SUPFAM" id="SSF52743">
    <property type="entry name" value="Subtilisin-like"/>
    <property type="match status" value="1"/>
</dbReference>
<gene>
    <name evidence="11" type="ORF">B0I36DRAFT_330869</name>
</gene>
<dbReference type="Proteomes" id="UP000756346">
    <property type="component" value="Unassembled WGS sequence"/>
</dbReference>
<sequence>MVGFKTLVILAAGLLPAATAFPKPYFKAIRADHDVIAGQYIVTLNKDLDDVAVANHFSFAAAIHARSGSGTWGIRKQWRLLNFAGYSGHFDDATVEQIRADPSVFAVEPNRVRHLMAVETQKNAPWGLASISNSGSANSTSYLYEDAAGEGQFAYIVDTGILDTHEEFEGERGVKGYNAVDDVPFEDVDGHGTHVAGTICGKTYGVAKKATCVSVKVFNGGSSTTETVMEGYNWAVQDIKKQGREANAVISMSLGGGRSDAENRIVEQAFNEGILTIVAAGNDGADASEYSPASAPNAVTVGAADISNTRAYFSNFGDVVDIFAPGVGIKSAWIESDTSSEVLDGTSMATPHISGLVLYLKSVFAGELDSPGAATKKLLSLAVPGIKNPKGADVRAYNGVKA</sequence>
<dbReference type="InterPro" id="IPR000209">
    <property type="entry name" value="Peptidase_S8/S53_dom"/>
</dbReference>
<name>A0A9P8Y2W7_9PEZI</name>
<dbReference type="InterPro" id="IPR022398">
    <property type="entry name" value="Peptidase_S8_His-AS"/>
</dbReference>
<evidence type="ECO:0000256" key="1">
    <source>
        <dbReference type="ARBA" id="ARBA00011073"/>
    </source>
</evidence>
<dbReference type="Pfam" id="PF05922">
    <property type="entry name" value="Inhibitor_I9"/>
    <property type="match status" value="1"/>
</dbReference>
<dbReference type="InterPro" id="IPR015500">
    <property type="entry name" value="Peptidase_S8_subtilisin-rel"/>
</dbReference>
<dbReference type="EMBL" id="JAGTJQ010000008">
    <property type="protein sequence ID" value="KAH7026549.1"/>
    <property type="molecule type" value="Genomic_DNA"/>
</dbReference>
<dbReference type="PRINTS" id="PR00723">
    <property type="entry name" value="SUBTILISIN"/>
</dbReference>
<dbReference type="GO" id="GO:0006508">
    <property type="term" value="P:proteolysis"/>
    <property type="evidence" value="ECO:0007669"/>
    <property type="project" value="UniProtKB-KW"/>
</dbReference>
<evidence type="ECO:0000256" key="5">
    <source>
        <dbReference type="ARBA" id="ARBA00022825"/>
    </source>
</evidence>